<organism evidence="2 3">
    <name type="scientific">Nepenthes gracilis</name>
    <name type="common">Slender pitcher plant</name>
    <dbReference type="NCBI Taxonomy" id="150966"/>
    <lineage>
        <taxon>Eukaryota</taxon>
        <taxon>Viridiplantae</taxon>
        <taxon>Streptophyta</taxon>
        <taxon>Embryophyta</taxon>
        <taxon>Tracheophyta</taxon>
        <taxon>Spermatophyta</taxon>
        <taxon>Magnoliopsida</taxon>
        <taxon>eudicotyledons</taxon>
        <taxon>Gunneridae</taxon>
        <taxon>Pentapetalae</taxon>
        <taxon>Caryophyllales</taxon>
        <taxon>Nepenthaceae</taxon>
        <taxon>Nepenthes</taxon>
    </lineage>
</organism>
<dbReference type="Proteomes" id="UP001279734">
    <property type="component" value="Unassembled WGS sequence"/>
</dbReference>
<comment type="caution">
    <text evidence="2">The sequence shown here is derived from an EMBL/GenBank/DDBJ whole genome shotgun (WGS) entry which is preliminary data.</text>
</comment>
<keyword evidence="3" id="KW-1185">Reference proteome</keyword>
<gene>
    <name evidence="2" type="ORF">Nepgr_010933</name>
</gene>
<dbReference type="PANTHER" id="PTHR34283">
    <property type="entry name" value="PROTEIN RESPONSE TO LOW SULFUR 1"/>
    <property type="match status" value="1"/>
</dbReference>
<accession>A0AAD3SD97</accession>
<dbReference type="GO" id="GO:0098869">
    <property type="term" value="P:cellular oxidant detoxification"/>
    <property type="evidence" value="ECO:0007669"/>
    <property type="project" value="InterPro"/>
</dbReference>
<proteinExistence type="predicted"/>
<protein>
    <submittedName>
        <fullName evidence="2">Uncharacterized protein</fullName>
    </submittedName>
</protein>
<evidence type="ECO:0000256" key="1">
    <source>
        <dbReference type="SAM" id="MobiDB-lite"/>
    </source>
</evidence>
<name>A0AAD3SD97_NEPGR</name>
<evidence type="ECO:0000313" key="2">
    <source>
        <dbReference type="EMBL" id="GMH09093.1"/>
    </source>
</evidence>
<dbReference type="PANTHER" id="PTHR34283:SF1">
    <property type="entry name" value="PROTEIN RESPONSE TO LOW SULFUR 1"/>
    <property type="match status" value="1"/>
</dbReference>
<dbReference type="EMBL" id="BSYO01000008">
    <property type="protein sequence ID" value="GMH09093.1"/>
    <property type="molecule type" value="Genomic_DNA"/>
</dbReference>
<feature type="compositionally biased region" description="Basic and acidic residues" evidence="1">
    <location>
        <begin position="24"/>
        <end position="33"/>
    </location>
</feature>
<reference evidence="2" key="1">
    <citation type="submission" date="2023-05" db="EMBL/GenBank/DDBJ databases">
        <title>Nepenthes gracilis genome sequencing.</title>
        <authorList>
            <person name="Fukushima K."/>
        </authorList>
    </citation>
    <scope>NUCLEOTIDE SEQUENCE</scope>
    <source>
        <strain evidence="2">SING2019-196</strain>
    </source>
</reference>
<sequence>MASAAAVVTNQPPPDNRHRRHHGRTDGEEEIRLRKKNEELERELRESLLREEKMRRELQRAWERVRVAEEAEERLCSQMGELEAEAVDQARGFQSRVTSLMEQLSQAHSKLHQCQAAASLNNS</sequence>
<feature type="region of interest" description="Disordered" evidence="1">
    <location>
        <begin position="1"/>
        <end position="33"/>
    </location>
</feature>
<dbReference type="AlphaFoldDB" id="A0AAD3SD97"/>
<evidence type="ECO:0000313" key="3">
    <source>
        <dbReference type="Proteomes" id="UP001279734"/>
    </source>
</evidence>
<dbReference type="InterPro" id="IPR039282">
    <property type="entry name" value="LSU"/>
</dbReference>
<dbReference type="Pfam" id="PF24980">
    <property type="entry name" value="LSU"/>
    <property type="match status" value="1"/>
</dbReference>